<sequence>MNNTECRQDIVMIDFNSSSPWVYKNESDFQNGSFPLTGTASSLSIASQSALIIFYGAATFLSLVGNSMVVLVLTRDALKRTDLNVYLINLAFADITMAVFCMPFSFTEVMLQGWIWGEVMCPLVRFSQQTSVLVSIFTLVTIGVDRYYGVVHPLMIRVTKTRARLIVVLIWVLSSGLAIPQLVVSRQVVYSNGDVNMCEEIWANNYEFGYTIAFMIVSYALPVVVLCGTYLRIGTELWGKAPADVGRIDDNNQARQRKKIIKMLCTVVIMFVVSWLPLHVFRFILDLHPEFVYGNPDRSYIFFFCAHWLAMSHSFMNPIVYSFMNDRFRVELCHLLRQMVACRAARRRPAIQQRRKKMGNIEMVELKNQPGNTDGSMSQSPDPQACSPQSPLTFFNEIEGRGRRYTSPVLETILDIVDDRKPPRFETA</sequence>
<feature type="transmembrane region" description="Helical" evidence="11">
    <location>
        <begin position="260"/>
        <end position="280"/>
    </location>
</feature>
<keyword evidence="7 9" id="KW-0675">Receptor</keyword>
<dbReference type="OrthoDB" id="9979846at2759"/>
<name>A0A9J7KVC8_BRAFL</name>
<dbReference type="InterPro" id="IPR017452">
    <property type="entry name" value="GPCR_Rhodpsn_7TM"/>
</dbReference>
<dbReference type="SUPFAM" id="SSF81321">
    <property type="entry name" value="Family A G protein-coupled receptor-like"/>
    <property type="match status" value="1"/>
</dbReference>
<gene>
    <name evidence="14" type="primary">LOC118412027</name>
</gene>
<dbReference type="PANTHER" id="PTHR45695:SF9">
    <property type="entry name" value="LEUCOKININ RECEPTOR"/>
    <property type="match status" value="1"/>
</dbReference>
<dbReference type="KEGG" id="bfo:118412027"/>
<dbReference type="AlphaFoldDB" id="A0A9J7KVC8"/>
<reference evidence="13" key="1">
    <citation type="journal article" date="2020" name="Nat. Ecol. Evol.">
        <title>Deeply conserved synteny resolves early events in vertebrate evolution.</title>
        <authorList>
            <person name="Simakov O."/>
            <person name="Marletaz F."/>
            <person name="Yue J.X."/>
            <person name="O'Connell B."/>
            <person name="Jenkins J."/>
            <person name="Brandt A."/>
            <person name="Calef R."/>
            <person name="Tung C.H."/>
            <person name="Huang T.K."/>
            <person name="Schmutz J."/>
            <person name="Satoh N."/>
            <person name="Yu J.K."/>
            <person name="Putnam N.H."/>
            <person name="Green R.E."/>
            <person name="Rokhsar D.S."/>
        </authorList>
    </citation>
    <scope>NUCLEOTIDE SEQUENCE [LARGE SCALE GENOMIC DNA]</scope>
    <source>
        <strain evidence="13">S238N-H82</strain>
    </source>
</reference>
<dbReference type="OMA" id="AHWIAMS"/>
<feature type="region of interest" description="Disordered" evidence="10">
    <location>
        <begin position="368"/>
        <end position="389"/>
    </location>
</feature>
<evidence type="ECO:0000256" key="7">
    <source>
        <dbReference type="ARBA" id="ARBA00023170"/>
    </source>
</evidence>
<dbReference type="GO" id="GO:0004983">
    <property type="term" value="F:neuropeptide Y receptor activity"/>
    <property type="evidence" value="ECO:0007669"/>
    <property type="project" value="InterPro"/>
</dbReference>
<keyword evidence="3 9" id="KW-0812">Transmembrane</keyword>
<comment type="subcellular location">
    <subcellularLocation>
        <location evidence="1">Membrane</location>
        <topology evidence="1">Multi-pass membrane protein</topology>
    </subcellularLocation>
</comment>
<dbReference type="RefSeq" id="XP_035670508.1">
    <property type="nucleotide sequence ID" value="XM_035814615.1"/>
</dbReference>
<dbReference type="PANTHER" id="PTHR45695">
    <property type="entry name" value="LEUCOKININ RECEPTOR-RELATED"/>
    <property type="match status" value="1"/>
</dbReference>
<evidence type="ECO:0000256" key="6">
    <source>
        <dbReference type="ARBA" id="ARBA00023136"/>
    </source>
</evidence>
<dbReference type="PROSITE" id="PS00237">
    <property type="entry name" value="G_PROTEIN_RECEP_F1_1"/>
    <property type="match status" value="1"/>
</dbReference>
<evidence type="ECO:0000259" key="12">
    <source>
        <dbReference type="PROSITE" id="PS50262"/>
    </source>
</evidence>
<proteinExistence type="inferred from homology"/>
<dbReference type="GO" id="GO:0008188">
    <property type="term" value="F:neuropeptide receptor activity"/>
    <property type="evidence" value="ECO:0000318"/>
    <property type="project" value="GO_Central"/>
</dbReference>
<comment type="similarity">
    <text evidence="2 9">Belongs to the G-protein coupled receptor 1 family.</text>
</comment>
<keyword evidence="13" id="KW-1185">Reference proteome</keyword>
<dbReference type="GO" id="GO:0007218">
    <property type="term" value="P:neuropeptide signaling pathway"/>
    <property type="evidence" value="ECO:0000318"/>
    <property type="project" value="GO_Central"/>
</dbReference>
<feature type="domain" description="G-protein coupled receptors family 1 profile" evidence="12">
    <location>
        <begin position="65"/>
        <end position="321"/>
    </location>
</feature>
<evidence type="ECO:0000313" key="14">
    <source>
        <dbReference type="RefSeq" id="XP_035670508.1"/>
    </source>
</evidence>
<reference evidence="14" key="2">
    <citation type="submission" date="2025-08" db="UniProtKB">
        <authorList>
            <consortium name="RefSeq"/>
        </authorList>
    </citation>
    <scope>IDENTIFICATION</scope>
    <source>
        <strain evidence="14">S238N-H82</strain>
        <tissue evidence="14">Testes</tissue>
    </source>
</reference>
<evidence type="ECO:0000256" key="9">
    <source>
        <dbReference type="RuleBase" id="RU000688"/>
    </source>
</evidence>
<feature type="transmembrane region" description="Helical" evidence="11">
    <location>
        <begin position="126"/>
        <end position="144"/>
    </location>
</feature>
<evidence type="ECO:0000256" key="1">
    <source>
        <dbReference type="ARBA" id="ARBA00004141"/>
    </source>
</evidence>
<feature type="transmembrane region" description="Helical" evidence="11">
    <location>
        <begin position="300"/>
        <end position="320"/>
    </location>
</feature>
<dbReference type="PRINTS" id="PR00237">
    <property type="entry name" value="GPCRRHODOPSN"/>
</dbReference>
<dbReference type="InterPro" id="IPR000611">
    <property type="entry name" value="NPY_rcpt"/>
</dbReference>
<evidence type="ECO:0000256" key="5">
    <source>
        <dbReference type="ARBA" id="ARBA00023040"/>
    </source>
</evidence>
<evidence type="ECO:0000256" key="11">
    <source>
        <dbReference type="SAM" id="Phobius"/>
    </source>
</evidence>
<dbReference type="GeneID" id="118412027"/>
<protein>
    <submittedName>
        <fullName evidence="14">QRFP-like peptide receptor</fullName>
    </submittedName>
</protein>
<feature type="transmembrane region" description="Helical" evidence="11">
    <location>
        <begin position="165"/>
        <end position="188"/>
    </location>
</feature>
<dbReference type="Gene3D" id="1.20.1070.10">
    <property type="entry name" value="Rhodopsin 7-helix transmembrane proteins"/>
    <property type="match status" value="1"/>
</dbReference>
<accession>A0A9J7KVC8</accession>
<dbReference type="PRINTS" id="PR01012">
    <property type="entry name" value="NRPEPTIDEYR"/>
</dbReference>
<evidence type="ECO:0000256" key="8">
    <source>
        <dbReference type="ARBA" id="ARBA00023224"/>
    </source>
</evidence>
<evidence type="ECO:0000256" key="2">
    <source>
        <dbReference type="ARBA" id="ARBA00010663"/>
    </source>
</evidence>
<keyword evidence="4 11" id="KW-1133">Transmembrane helix</keyword>
<evidence type="ECO:0000256" key="4">
    <source>
        <dbReference type="ARBA" id="ARBA00022989"/>
    </source>
</evidence>
<feature type="transmembrane region" description="Helical" evidence="11">
    <location>
        <begin position="52"/>
        <end position="73"/>
    </location>
</feature>
<evidence type="ECO:0000256" key="3">
    <source>
        <dbReference type="ARBA" id="ARBA00022692"/>
    </source>
</evidence>
<feature type="compositionally biased region" description="Polar residues" evidence="10">
    <location>
        <begin position="369"/>
        <end position="389"/>
    </location>
</feature>
<dbReference type="GO" id="GO:0005886">
    <property type="term" value="C:plasma membrane"/>
    <property type="evidence" value="ECO:0000318"/>
    <property type="project" value="GO_Central"/>
</dbReference>
<evidence type="ECO:0000256" key="10">
    <source>
        <dbReference type="SAM" id="MobiDB-lite"/>
    </source>
</evidence>
<dbReference type="InterPro" id="IPR000276">
    <property type="entry name" value="GPCR_Rhodpsn"/>
</dbReference>
<dbReference type="Proteomes" id="UP000001554">
    <property type="component" value="Chromosome 3"/>
</dbReference>
<feature type="transmembrane region" description="Helical" evidence="11">
    <location>
        <begin position="208"/>
        <end position="231"/>
    </location>
</feature>
<keyword evidence="5 9" id="KW-0297">G-protein coupled receptor</keyword>
<feature type="transmembrane region" description="Helical" evidence="11">
    <location>
        <begin position="85"/>
        <end position="106"/>
    </location>
</feature>
<organism evidence="13 14">
    <name type="scientific">Branchiostoma floridae</name>
    <name type="common">Florida lancelet</name>
    <name type="synonym">Amphioxus</name>
    <dbReference type="NCBI Taxonomy" id="7739"/>
    <lineage>
        <taxon>Eukaryota</taxon>
        <taxon>Metazoa</taxon>
        <taxon>Chordata</taxon>
        <taxon>Cephalochordata</taxon>
        <taxon>Leptocardii</taxon>
        <taxon>Amphioxiformes</taxon>
        <taxon>Branchiostomatidae</taxon>
        <taxon>Branchiostoma</taxon>
    </lineage>
</organism>
<keyword evidence="6 11" id="KW-0472">Membrane</keyword>
<dbReference type="Pfam" id="PF00001">
    <property type="entry name" value="7tm_1"/>
    <property type="match status" value="1"/>
</dbReference>
<evidence type="ECO:0000313" key="13">
    <source>
        <dbReference type="Proteomes" id="UP000001554"/>
    </source>
</evidence>
<dbReference type="PROSITE" id="PS50262">
    <property type="entry name" value="G_PROTEIN_RECEP_F1_2"/>
    <property type="match status" value="1"/>
</dbReference>
<keyword evidence="8 9" id="KW-0807">Transducer</keyword>